<name>A0A6A1VMX2_9ROSI</name>
<accession>A0A6A1VMX2</accession>
<dbReference type="EMBL" id="RXIC02000023">
    <property type="protein sequence ID" value="KAB1214239.1"/>
    <property type="molecule type" value="Genomic_DNA"/>
</dbReference>
<evidence type="ECO:0000313" key="2">
    <source>
        <dbReference type="Proteomes" id="UP000516437"/>
    </source>
</evidence>
<organism evidence="1 2">
    <name type="scientific">Morella rubra</name>
    <name type="common">Chinese bayberry</name>
    <dbReference type="NCBI Taxonomy" id="262757"/>
    <lineage>
        <taxon>Eukaryota</taxon>
        <taxon>Viridiplantae</taxon>
        <taxon>Streptophyta</taxon>
        <taxon>Embryophyta</taxon>
        <taxon>Tracheophyta</taxon>
        <taxon>Spermatophyta</taxon>
        <taxon>Magnoliopsida</taxon>
        <taxon>eudicotyledons</taxon>
        <taxon>Gunneridae</taxon>
        <taxon>Pentapetalae</taxon>
        <taxon>rosids</taxon>
        <taxon>fabids</taxon>
        <taxon>Fagales</taxon>
        <taxon>Myricaceae</taxon>
        <taxon>Morella</taxon>
    </lineage>
</organism>
<proteinExistence type="predicted"/>
<sequence>MDWQENFEDEDDGNWLLNWDRRRRMAVAQVLCYVVFAMYMRHVDCPTHLVDQSRASLDGKKRMFEGIREAIKDVAEAIREGNDIIKRGQARVYSEEEVFAELVKMGVNQKLRYRAYTFLTEDAARVKVFFGCPINERKDFLPQKMNCSQDPR</sequence>
<evidence type="ECO:0000313" key="1">
    <source>
        <dbReference type="EMBL" id="KAB1214239.1"/>
    </source>
</evidence>
<dbReference type="Proteomes" id="UP000516437">
    <property type="component" value="Chromosome 5"/>
</dbReference>
<protein>
    <submittedName>
        <fullName evidence="1">Uncharacterized protein</fullName>
    </submittedName>
</protein>
<comment type="caution">
    <text evidence="1">The sequence shown here is derived from an EMBL/GenBank/DDBJ whole genome shotgun (WGS) entry which is preliminary data.</text>
</comment>
<reference evidence="1 2" key="1">
    <citation type="journal article" date="2019" name="Plant Biotechnol. J.">
        <title>The red bayberry genome and genetic basis of sex determination.</title>
        <authorList>
            <person name="Jia H.M."/>
            <person name="Jia H.J."/>
            <person name="Cai Q.L."/>
            <person name="Wang Y."/>
            <person name="Zhao H.B."/>
            <person name="Yang W.F."/>
            <person name="Wang G.Y."/>
            <person name="Li Y.H."/>
            <person name="Zhan D.L."/>
            <person name="Shen Y.T."/>
            <person name="Niu Q.F."/>
            <person name="Chang L."/>
            <person name="Qiu J."/>
            <person name="Zhao L."/>
            <person name="Xie H.B."/>
            <person name="Fu W.Y."/>
            <person name="Jin J."/>
            <person name="Li X.W."/>
            <person name="Jiao Y."/>
            <person name="Zhou C.C."/>
            <person name="Tu T."/>
            <person name="Chai C.Y."/>
            <person name="Gao J.L."/>
            <person name="Fan L.J."/>
            <person name="van de Weg E."/>
            <person name="Wang J.Y."/>
            <person name="Gao Z.S."/>
        </authorList>
    </citation>
    <scope>NUCLEOTIDE SEQUENCE [LARGE SCALE GENOMIC DNA]</scope>
    <source>
        <tissue evidence="1">Leaves</tissue>
    </source>
</reference>
<dbReference type="AlphaFoldDB" id="A0A6A1VMX2"/>
<gene>
    <name evidence="1" type="ORF">CJ030_MR5G023152</name>
</gene>
<dbReference type="OrthoDB" id="1434562at2759"/>
<keyword evidence="2" id="KW-1185">Reference proteome</keyword>